<feature type="region of interest" description="Disordered" evidence="3">
    <location>
        <begin position="342"/>
        <end position="432"/>
    </location>
</feature>
<feature type="compositionally biased region" description="Acidic residues" evidence="3">
    <location>
        <begin position="517"/>
        <end position="529"/>
    </location>
</feature>
<feature type="compositionally biased region" description="Low complexity" evidence="3">
    <location>
        <begin position="25"/>
        <end position="39"/>
    </location>
</feature>
<proteinExistence type="predicted"/>
<feature type="region of interest" description="Disordered" evidence="3">
    <location>
        <begin position="251"/>
        <end position="281"/>
    </location>
</feature>
<feature type="compositionally biased region" description="Pro residues" evidence="3">
    <location>
        <begin position="403"/>
        <end position="413"/>
    </location>
</feature>
<reference evidence="5" key="1">
    <citation type="journal article" date="2023" name="Mol. Phylogenet. Evol.">
        <title>Genome-scale phylogeny and comparative genomics of the fungal order Sordariales.</title>
        <authorList>
            <person name="Hensen N."/>
            <person name="Bonometti L."/>
            <person name="Westerberg I."/>
            <person name="Brannstrom I.O."/>
            <person name="Guillou S."/>
            <person name="Cros-Aarteil S."/>
            <person name="Calhoun S."/>
            <person name="Haridas S."/>
            <person name="Kuo A."/>
            <person name="Mondo S."/>
            <person name="Pangilinan J."/>
            <person name="Riley R."/>
            <person name="LaButti K."/>
            <person name="Andreopoulos B."/>
            <person name="Lipzen A."/>
            <person name="Chen C."/>
            <person name="Yan M."/>
            <person name="Daum C."/>
            <person name="Ng V."/>
            <person name="Clum A."/>
            <person name="Steindorff A."/>
            <person name="Ohm R.A."/>
            <person name="Martin F."/>
            <person name="Silar P."/>
            <person name="Natvig D.O."/>
            <person name="Lalanne C."/>
            <person name="Gautier V."/>
            <person name="Ament-Velasquez S.L."/>
            <person name="Kruys A."/>
            <person name="Hutchinson M.I."/>
            <person name="Powell A.J."/>
            <person name="Barry K."/>
            <person name="Miller A.N."/>
            <person name="Grigoriev I.V."/>
            <person name="Debuchy R."/>
            <person name="Gladieux P."/>
            <person name="Hiltunen Thoren M."/>
            <person name="Johannesson H."/>
        </authorList>
    </citation>
    <scope>NUCLEOTIDE SEQUENCE</scope>
    <source>
        <strain evidence="5">PSN293</strain>
    </source>
</reference>
<feature type="compositionally biased region" description="Basic and acidic residues" evidence="3">
    <location>
        <begin position="307"/>
        <end position="324"/>
    </location>
</feature>
<feature type="region of interest" description="Disordered" evidence="3">
    <location>
        <begin position="449"/>
        <end position="569"/>
    </location>
</feature>
<dbReference type="InterPro" id="IPR039896">
    <property type="entry name" value="Red-like"/>
</dbReference>
<dbReference type="Proteomes" id="UP001301769">
    <property type="component" value="Unassembled WGS sequence"/>
</dbReference>
<keyword evidence="2" id="KW-0539">Nucleus</keyword>
<sequence length="569" mass="62778">MNNDQFRRLVAANSTKSTDKNGDVSPSSTASPNGSSSRPAALGSRLKSSIPMTPRSVAGGAGRLDFARQLADRNNTSAKPAAKKARISAPKGTKFAAGYVDRAKTRQEAQDEQDEREQRIKALEDSLKKGEIDQATFDKLRSEIAGGDLASTHLVKGLDFKLLERIKRGEDVSSPSSKATEEEQPEAEVEEEEEEDPDALLEKLEAAEVKAIEREKVEKKGQIATTTLHPGQKRTRAQIIAELKASREAAKAKQQESSLGSKFKKIGAKKQPSTRIETDSRGREIMIIVDEDGNERRKVRRIDPRILEQQEKERQAEELAKTKGEVLGMQVPEFYKQQQEALRLAQEEKDKEITIFDDVESDYDPLAGLESDNDSSSSEDEDREDGEVKPPKEDKQEKKGEMLPPPPPKPPSAGPRNYFQDSKTGLTSQEEYKAPSLNDASFIAALKKAKAIAASIQSEEEQKNAEREARLRKKLAESARDDDDMDLGFGSSRVEDEADLREDKVKVSEWKNKVAGEDGDDDYDDDGGEDASGGGGKGKRKRKGKRKGDKNSFADVMAVMERQKKSAGS</sequence>
<feature type="compositionally biased region" description="Basic and acidic residues" evidence="3">
    <location>
        <begin position="501"/>
        <end position="516"/>
    </location>
</feature>
<feature type="compositionally biased region" description="Basic and acidic residues" evidence="3">
    <location>
        <begin position="345"/>
        <end position="354"/>
    </location>
</feature>
<feature type="compositionally biased region" description="Basic and acidic residues" evidence="3">
    <location>
        <begin position="116"/>
        <end position="127"/>
    </location>
</feature>
<evidence type="ECO:0000256" key="3">
    <source>
        <dbReference type="SAM" id="MobiDB-lite"/>
    </source>
</evidence>
<comment type="subcellular location">
    <subcellularLocation>
        <location evidence="1">Nucleus</location>
    </subcellularLocation>
</comment>
<evidence type="ECO:0000256" key="2">
    <source>
        <dbReference type="ARBA" id="ARBA00023242"/>
    </source>
</evidence>
<organism evidence="5 6">
    <name type="scientific">Rhypophila decipiens</name>
    <dbReference type="NCBI Taxonomy" id="261697"/>
    <lineage>
        <taxon>Eukaryota</taxon>
        <taxon>Fungi</taxon>
        <taxon>Dikarya</taxon>
        <taxon>Ascomycota</taxon>
        <taxon>Pezizomycotina</taxon>
        <taxon>Sordariomycetes</taxon>
        <taxon>Sordariomycetidae</taxon>
        <taxon>Sordariales</taxon>
        <taxon>Naviculisporaceae</taxon>
        <taxon>Rhypophila</taxon>
    </lineage>
</organism>
<gene>
    <name evidence="5" type="ORF">QBC37DRAFT_415850</name>
</gene>
<evidence type="ECO:0000313" key="5">
    <source>
        <dbReference type="EMBL" id="KAK4217040.1"/>
    </source>
</evidence>
<dbReference type="GO" id="GO:0005634">
    <property type="term" value="C:nucleus"/>
    <property type="evidence" value="ECO:0007669"/>
    <property type="project" value="UniProtKB-SubCell"/>
</dbReference>
<evidence type="ECO:0000259" key="4">
    <source>
        <dbReference type="Pfam" id="PF07808"/>
    </source>
</evidence>
<feature type="compositionally biased region" description="Basic and acidic residues" evidence="3">
    <location>
        <begin position="386"/>
        <end position="401"/>
    </location>
</feature>
<feature type="region of interest" description="Disordered" evidence="3">
    <location>
        <begin position="166"/>
        <end position="198"/>
    </location>
</feature>
<comment type="caution">
    <text evidence="5">The sequence shown here is derived from an EMBL/GenBank/DDBJ whole genome shotgun (WGS) entry which is preliminary data.</text>
</comment>
<dbReference type="AlphaFoldDB" id="A0AAN6YG55"/>
<feature type="region of interest" description="Disordered" evidence="3">
    <location>
        <begin position="1"/>
        <end position="127"/>
    </location>
</feature>
<protein>
    <submittedName>
        <fullName evidence="5">Protein Red</fullName>
    </submittedName>
</protein>
<accession>A0AAN6YG55</accession>
<feature type="compositionally biased region" description="Polar residues" evidence="3">
    <location>
        <begin position="419"/>
        <end position="429"/>
    </location>
</feature>
<feature type="domain" description="RED-like N-terminal" evidence="4">
    <location>
        <begin position="90"/>
        <end position="226"/>
    </location>
</feature>
<reference evidence="5" key="2">
    <citation type="submission" date="2023-05" db="EMBL/GenBank/DDBJ databases">
        <authorList>
            <consortium name="Lawrence Berkeley National Laboratory"/>
            <person name="Steindorff A."/>
            <person name="Hensen N."/>
            <person name="Bonometti L."/>
            <person name="Westerberg I."/>
            <person name="Brannstrom I.O."/>
            <person name="Guillou S."/>
            <person name="Cros-Aarteil S."/>
            <person name="Calhoun S."/>
            <person name="Haridas S."/>
            <person name="Kuo A."/>
            <person name="Mondo S."/>
            <person name="Pangilinan J."/>
            <person name="Riley R."/>
            <person name="Labutti K."/>
            <person name="Andreopoulos B."/>
            <person name="Lipzen A."/>
            <person name="Chen C."/>
            <person name="Yanf M."/>
            <person name="Daum C."/>
            <person name="Ng V."/>
            <person name="Clum A."/>
            <person name="Ohm R."/>
            <person name="Martin F."/>
            <person name="Silar P."/>
            <person name="Natvig D."/>
            <person name="Lalanne C."/>
            <person name="Gautier V."/>
            <person name="Ament-Velasquez S.L."/>
            <person name="Kruys A."/>
            <person name="Hutchinson M.I."/>
            <person name="Powell A.J."/>
            <person name="Barry K."/>
            <person name="Miller A.N."/>
            <person name="Grigoriev I.V."/>
            <person name="Debuchy R."/>
            <person name="Gladieux P."/>
            <person name="Thoren M.H."/>
            <person name="Johannesson H."/>
        </authorList>
    </citation>
    <scope>NUCLEOTIDE SEQUENCE</scope>
    <source>
        <strain evidence="5">PSN293</strain>
    </source>
</reference>
<name>A0AAN6YG55_9PEZI</name>
<feature type="compositionally biased region" description="Basic and acidic residues" evidence="3">
    <location>
        <begin position="460"/>
        <end position="479"/>
    </location>
</feature>
<evidence type="ECO:0000256" key="1">
    <source>
        <dbReference type="ARBA" id="ARBA00004123"/>
    </source>
</evidence>
<dbReference type="PANTHER" id="PTHR12765">
    <property type="entry name" value="RED PROTEIN IK FACTOR CYTOKINE IK"/>
    <property type="match status" value="1"/>
</dbReference>
<feature type="compositionally biased region" description="Acidic residues" evidence="3">
    <location>
        <begin position="182"/>
        <end position="198"/>
    </location>
</feature>
<dbReference type="InterPro" id="IPR012916">
    <property type="entry name" value="RED_N"/>
</dbReference>
<feature type="region of interest" description="Disordered" evidence="3">
    <location>
        <begin position="307"/>
        <end position="328"/>
    </location>
</feature>
<feature type="compositionally biased region" description="Acidic residues" evidence="3">
    <location>
        <begin position="371"/>
        <end position="385"/>
    </location>
</feature>
<dbReference type="Pfam" id="PF07808">
    <property type="entry name" value="RED_N"/>
    <property type="match status" value="1"/>
</dbReference>
<keyword evidence="6" id="KW-1185">Reference proteome</keyword>
<dbReference type="EMBL" id="MU858063">
    <property type="protein sequence ID" value="KAK4217040.1"/>
    <property type="molecule type" value="Genomic_DNA"/>
</dbReference>
<evidence type="ECO:0000313" key="6">
    <source>
        <dbReference type="Proteomes" id="UP001301769"/>
    </source>
</evidence>
<feature type="compositionally biased region" description="Basic residues" evidence="3">
    <location>
        <begin position="537"/>
        <end position="548"/>
    </location>
</feature>